<dbReference type="InterPro" id="IPR036188">
    <property type="entry name" value="FAD/NAD-bd_sf"/>
</dbReference>
<dbReference type="SUPFAM" id="SSF51905">
    <property type="entry name" value="FAD/NAD(P)-binding domain"/>
    <property type="match status" value="1"/>
</dbReference>
<dbReference type="EMBL" id="CP012109">
    <property type="protein sequence ID" value="AKQ66048.1"/>
    <property type="molecule type" value="Genomic_DNA"/>
</dbReference>
<reference evidence="4 5" key="1">
    <citation type="journal article" date="2016" name="PLoS ONE">
        <title>Complete Genome Sequence and Comparative Genomics of a Novel Myxobacterium Myxococcus hansupus.</title>
        <authorList>
            <person name="Sharma G."/>
            <person name="Narwani T."/>
            <person name="Subramanian S."/>
        </authorList>
    </citation>
    <scope>NUCLEOTIDE SEQUENCE [LARGE SCALE GENOMIC DNA]</scope>
    <source>
        <strain evidence="5">mixupus</strain>
    </source>
</reference>
<dbReference type="PANTHER" id="PTHR13847:SF287">
    <property type="entry name" value="FAD-DEPENDENT OXIDOREDUCTASE DOMAIN-CONTAINING PROTEIN 1"/>
    <property type="match status" value="1"/>
</dbReference>
<dbReference type="KEGG" id="mym:A176_002960"/>
<keyword evidence="1" id="KW-0560">Oxidoreductase</keyword>
<dbReference type="STRING" id="1297742.A176_002960"/>
<dbReference type="CDD" id="cd19946">
    <property type="entry name" value="GlpA-like_Fer2_BFD-like"/>
    <property type="match status" value="1"/>
</dbReference>
<keyword evidence="5" id="KW-1185">Reference proteome</keyword>
<gene>
    <name evidence="4" type="ORF">A176_002960</name>
</gene>
<name>A0A0H4WWS1_9BACT</name>
<sequence length="505" mass="54624">MSKAMICSCEDVTVDDIRHAVSRGFCDVESVKRYTGFGTGICQGKSCTAAVAALLAKEKALKPAAVVPFTPRQPLYPTELRMMASAQVDESQPPVGGLPQEVDHFPAALRPEGPVPAKAKVVIIGGGIMGLALAYNLARAGETDVVVLERGYLCAGASGRNGGGVRMQWGTPSLVELAKRSIDLMKGFARELGINVWLRQGGYIFLAKTKPVAQRLERNVSLHNRFGVPTRLITPDEARSIVPGLTMKDSLIASYNPEDGVIFPWPFLWGYAQGCQKRGVRVETYTDVTGFETSGGQVRKVKTTRGDIACDTVVLAAGAWSPQVANLVNVKLPNEPHRHEILSTEPLKPFLGPLVSVLDSGLYFSQSMRGEIVGGMGDAKEPAGLNMGSTLRFVSRFAQALMEQLPQVGHVKVLRQWAGCYDVTPDNNPILGRTPGLDNLLQMSGFVGHGFMMAPAVAERMAKWMATGESDELFTRFNLRRYSDAAGHSREFGSGTLEREDMVIG</sequence>
<dbReference type="PANTHER" id="PTHR13847">
    <property type="entry name" value="SARCOSINE DEHYDROGENASE-RELATED"/>
    <property type="match status" value="1"/>
</dbReference>
<accession>A0A0H4WWS1</accession>
<feature type="domain" description="SoxA A3" evidence="3">
    <location>
        <begin position="3"/>
        <end position="85"/>
    </location>
</feature>
<proteinExistence type="predicted"/>
<dbReference type="Gene3D" id="3.50.50.60">
    <property type="entry name" value="FAD/NAD(P)-binding domain"/>
    <property type="match status" value="1"/>
</dbReference>
<evidence type="ECO:0000313" key="4">
    <source>
        <dbReference type="EMBL" id="AKQ66048.1"/>
    </source>
</evidence>
<dbReference type="Gene3D" id="3.30.9.10">
    <property type="entry name" value="D-Amino Acid Oxidase, subunit A, domain 2"/>
    <property type="match status" value="1"/>
</dbReference>
<dbReference type="Pfam" id="PF01266">
    <property type="entry name" value="DAO"/>
    <property type="match status" value="1"/>
</dbReference>
<evidence type="ECO:0000256" key="1">
    <source>
        <dbReference type="ARBA" id="ARBA00023002"/>
    </source>
</evidence>
<evidence type="ECO:0000259" key="3">
    <source>
        <dbReference type="Pfam" id="PF17806"/>
    </source>
</evidence>
<dbReference type="Gene3D" id="1.10.10.1100">
    <property type="entry name" value="BFD-like [2Fe-2S]-binding domain"/>
    <property type="match status" value="1"/>
</dbReference>
<dbReference type="Proteomes" id="UP000009026">
    <property type="component" value="Chromosome"/>
</dbReference>
<dbReference type="OrthoDB" id="9815989at2"/>
<dbReference type="InterPro" id="IPR041854">
    <property type="entry name" value="BFD-like_2Fe2S-bd_dom_sf"/>
</dbReference>
<dbReference type="PATRIC" id="fig|1297742.4.peg.2987"/>
<protein>
    <submittedName>
        <fullName evidence="4">Sarcosine oxidase beta subunit</fullName>
    </submittedName>
</protein>
<dbReference type="GO" id="GO:0005737">
    <property type="term" value="C:cytoplasm"/>
    <property type="evidence" value="ECO:0007669"/>
    <property type="project" value="TreeGrafter"/>
</dbReference>
<dbReference type="InterPro" id="IPR041117">
    <property type="entry name" value="SoxA_A3"/>
</dbReference>
<dbReference type="eggNOG" id="COG0665">
    <property type="taxonomic scope" value="Bacteria"/>
</dbReference>
<dbReference type="GO" id="GO:0016491">
    <property type="term" value="F:oxidoreductase activity"/>
    <property type="evidence" value="ECO:0007669"/>
    <property type="project" value="UniProtKB-KW"/>
</dbReference>
<dbReference type="InterPro" id="IPR006076">
    <property type="entry name" value="FAD-dep_OxRdtase"/>
</dbReference>
<dbReference type="Pfam" id="PF17806">
    <property type="entry name" value="SO_alpha_A3"/>
    <property type="match status" value="1"/>
</dbReference>
<organism evidence="4 5">
    <name type="scientific">Pseudomyxococcus hansupus</name>
    <dbReference type="NCBI Taxonomy" id="1297742"/>
    <lineage>
        <taxon>Bacteria</taxon>
        <taxon>Pseudomonadati</taxon>
        <taxon>Myxococcota</taxon>
        <taxon>Myxococcia</taxon>
        <taxon>Myxococcales</taxon>
        <taxon>Cystobacterineae</taxon>
        <taxon>Myxococcaceae</taxon>
        <taxon>Pseudomyxococcus</taxon>
    </lineage>
</organism>
<evidence type="ECO:0000259" key="2">
    <source>
        <dbReference type="Pfam" id="PF01266"/>
    </source>
</evidence>
<dbReference type="RefSeq" id="WP_002640764.1">
    <property type="nucleotide sequence ID" value="NZ_CP012109.1"/>
</dbReference>
<feature type="domain" description="FAD dependent oxidoreductase" evidence="2">
    <location>
        <begin position="120"/>
        <end position="464"/>
    </location>
</feature>
<evidence type="ECO:0000313" key="5">
    <source>
        <dbReference type="Proteomes" id="UP000009026"/>
    </source>
</evidence>
<dbReference type="AlphaFoldDB" id="A0A0H4WWS1"/>